<comment type="caution">
    <text evidence="3">The sequence shown here is derived from an EMBL/GenBank/DDBJ whole genome shotgun (WGS) entry which is preliminary data.</text>
</comment>
<dbReference type="Pfam" id="PF09335">
    <property type="entry name" value="VTT_dom"/>
    <property type="match status" value="1"/>
</dbReference>
<sequence length="183" mass="20545">MRILKIVIWITLVALAILGMRWLTSNYSVSELQDAIEAYYWYILSAYALLISIRGLLFIPTMPVIIMMASSIDYWVMFSVTLVATCCSAYLVCLAVDHLDMHKKIQALPSKTLKRAQEKINSSGMAAITGWAFFPLVFTDIIVYIARLSGMSYKQILLGIAIGEGLLIFIIIALTEWLIALLQ</sequence>
<accession>A0ABQ6E424</accession>
<name>A0ABQ6E424_9GAMM</name>
<feature type="transmembrane region" description="Helical" evidence="1">
    <location>
        <begin position="124"/>
        <end position="146"/>
    </location>
</feature>
<gene>
    <name evidence="3" type="ORF">GCM10007916_31610</name>
</gene>
<keyword evidence="1" id="KW-0472">Membrane</keyword>
<dbReference type="RefSeq" id="WP_284205187.1">
    <property type="nucleotide sequence ID" value="NZ_BSPQ01000018.1"/>
</dbReference>
<reference evidence="4" key="1">
    <citation type="journal article" date="2019" name="Int. J. Syst. Evol. Microbiol.">
        <title>The Global Catalogue of Microorganisms (GCM) 10K type strain sequencing project: providing services to taxonomists for standard genome sequencing and annotation.</title>
        <authorList>
            <consortium name="The Broad Institute Genomics Platform"/>
            <consortium name="The Broad Institute Genome Sequencing Center for Infectious Disease"/>
            <person name="Wu L."/>
            <person name="Ma J."/>
        </authorList>
    </citation>
    <scope>NUCLEOTIDE SEQUENCE [LARGE SCALE GENOMIC DNA]</scope>
    <source>
        <strain evidence="4">NBRC 103166</strain>
    </source>
</reference>
<feature type="domain" description="VTT" evidence="2">
    <location>
        <begin position="59"/>
        <end position="173"/>
    </location>
</feature>
<feature type="transmembrane region" description="Helical" evidence="1">
    <location>
        <begin position="158"/>
        <end position="182"/>
    </location>
</feature>
<proteinExistence type="predicted"/>
<keyword evidence="4" id="KW-1185">Reference proteome</keyword>
<organism evidence="3 4">
    <name type="scientific">Psychromonas marina</name>
    <dbReference type="NCBI Taxonomy" id="88364"/>
    <lineage>
        <taxon>Bacteria</taxon>
        <taxon>Pseudomonadati</taxon>
        <taxon>Pseudomonadota</taxon>
        <taxon>Gammaproteobacteria</taxon>
        <taxon>Alteromonadales</taxon>
        <taxon>Psychromonadaceae</taxon>
        <taxon>Psychromonas</taxon>
    </lineage>
</organism>
<evidence type="ECO:0000313" key="3">
    <source>
        <dbReference type="EMBL" id="GLS92091.1"/>
    </source>
</evidence>
<evidence type="ECO:0000313" key="4">
    <source>
        <dbReference type="Proteomes" id="UP001157353"/>
    </source>
</evidence>
<dbReference type="EMBL" id="BSPQ01000018">
    <property type="protein sequence ID" value="GLS92091.1"/>
    <property type="molecule type" value="Genomic_DNA"/>
</dbReference>
<protein>
    <submittedName>
        <fullName evidence="3">TVP38/TMEM64 family protein</fullName>
    </submittedName>
</protein>
<feature type="transmembrane region" description="Helical" evidence="1">
    <location>
        <begin position="44"/>
        <end position="68"/>
    </location>
</feature>
<keyword evidence="1" id="KW-1133">Transmembrane helix</keyword>
<feature type="transmembrane region" description="Helical" evidence="1">
    <location>
        <begin position="74"/>
        <end position="96"/>
    </location>
</feature>
<keyword evidence="1" id="KW-0812">Transmembrane</keyword>
<evidence type="ECO:0000259" key="2">
    <source>
        <dbReference type="Pfam" id="PF09335"/>
    </source>
</evidence>
<feature type="transmembrane region" description="Helical" evidence="1">
    <location>
        <begin position="6"/>
        <end position="23"/>
    </location>
</feature>
<dbReference type="InterPro" id="IPR032816">
    <property type="entry name" value="VTT_dom"/>
</dbReference>
<evidence type="ECO:0000256" key="1">
    <source>
        <dbReference type="SAM" id="Phobius"/>
    </source>
</evidence>
<dbReference type="Proteomes" id="UP001157353">
    <property type="component" value="Unassembled WGS sequence"/>
</dbReference>